<dbReference type="PANTHER" id="PTHR31672">
    <property type="entry name" value="BNACNNG10540D PROTEIN"/>
    <property type="match status" value="1"/>
</dbReference>
<sequence>MAIPHDVITEILCRLDVEDLLRYRCLSKRYCCLIDSPDFIKHHLSHSLKTDTHLSLILRDSELYSVNFDSLESAKKLKHPLDENDEGNGTEILGSCNGLLALLGDYGGEKVALWNPSTRKSQMLPVSEIEFPPYNFSCCQFITYGLGYDPNSDDYKFVRMVQFYGQDDILLILKSKFTA</sequence>
<evidence type="ECO:0000313" key="3">
    <source>
        <dbReference type="Proteomes" id="UP000187203"/>
    </source>
</evidence>
<dbReference type="PANTHER" id="PTHR31672:SF13">
    <property type="entry name" value="F-BOX PROTEIN CPR30-LIKE"/>
    <property type="match status" value="1"/>
</dbReference>
<comment type="caution">
    <text evidence="2">The sequence shown here is derived from an EMBL/GenBank/DDBJ whole genome shotgun (WGS) entry which is preliminary data.</text>
</comment>
<organism evidence="2 3">
    <name type="scientific">Corchorus olitorius</name>
    <dbReference type="NCBI Taxonomy" id="93759"/>
    <lineage>
        <taxon>Eukaryota</taxon>
        <taxon>Viridiplantae</taxon>
        <taxon>Streptophyta</taxon>
        <taxon>Embryophyta</taxon>
        <taxon>Tracheophyta</taxon>
        <taxon>Spermatophyta</taxon>
        <taxon>Magnoliopsida</taxon>
        <taxon>eudicotyledons</taxon>
        <taxon>Gunneridae</taxon>
        <taxon>Pentapetalae</taxon>
        <taxon>rosids</taxon>
        <taxon>malvids</taxon>
        <taxon>Malvales</taxon>
        <taxon>Malvaceae</taxon>
        <taxon>Grewioideae</taxon>
        <taxon>Apeibeae</taxon>
        <taxon>Corchorus</taxon>
    </lineage>
</organism>
<dbReference type="NCBIfam" id="TIGR01640">
    <property type="entry name" value="F_box_assoc_1"/>
    <property type="match status" value="1"/>
</dbReference>
<dbReference type="EMBL" id="AWUE01017814">
    <property type="protein sequence ID" value="OMO84749.1"/>
    <property type="molecule type" value="Genomic_DNA"/>
</dbReference>
<dbReference type="InterPro" id="IPR050796">
    <property type="entry name" value="SCF_F-box_component"/>
</dbReference>
<protein>
    <recommendedName>
        <fullName evidence="1">F-box domain-containing protein</fullName>
    </recommendedName>
</protein>
<proteinExistence type="predicted"/>
<dbReference type="OrthoDB" id="994427at2759"/>
<accession>A0A1R3IQ77</accession>
<dbReference type="InterPro" id="IPR036047">
    <property type="entry name" value="F-box-like_dom_sf"/>
</dbReference>
<reference evidence="3" key="1">
    <citation type="submission" date="2013-09" db="EMBL/GenBank/DDBJ databases">
        <title>Corchorus olitorius genome sequencing.</title>
        <authorList>
            <person name="Alam M."/>
            <person name="Haque M.S."/>
            <person name="Islam M.S."/>
            <person name="Emdad E.M."/>
            <person name="Islam M.M."/>
            <person name="Ahmed B."/>
            <person name="Halim A."/>
            <person name="Hossen Q.M.M."/>
            <person name="Hossain M.Z."/>
            <person name="Ahmed R."/>
            <person name="Khan M.M."/>
            <person name="Islam R."/>
            <person name="Rashid M.M."/>
            <person name="Khan S.A."/>
            <person name="Rahman M.S."/>
            <person name="Alam M."/>
            <person name="Yahiya A.S."/>
            <person name="Khan M.S."/>
            <person name="Azam M.S."/>
            <person name="Haque T."/>
            <person name="Lashkar M.Z.H."/>
            <person name="Akhand A.I."/>
            <person name="Morshed G."/>
            <person name="Roy S."/>
            <person name="Uddin K.S."/>
            <person name="Rabeya T."/>
            <person name="Hossain A.S."/>
            <person name="Chowdhury A."/>
            <person name="Snigdha A.R."/>
            <person name="Mortoza M.S."/>
            <person name="Matin S.A."/>
            <person name="Hoque S.M.E."/>
            <person name="Islam M.K."/>
            <person name="Roy D.K."/>
            <person name="Haider R."/>
            <person name="Moosa M.M."/>
            <person name="Elias S.M."/>
            <person name="Hasan A.M."/>
            <person name="Jahan S."/>
            <person name="Shafiuddin M."/>
            <person name="Mahmood N."/>
            <person name="Shommy N.S."/>
        </authorList>
    </citation>
    <scope>NUCLEOTIDE SEQUENCE [LARGE SCALE GENOMIC DNA]</scope>
    <source>
        <strain evidence="3">cv. O-4</strain>
    </source>
</reference>
<gene>
    <name evidence="2" type="ORF">COLO4_21873</name>
</gene>
<dbReference type="Proteomes" id="UP000187203">
    <property type="component" value="Unassembled WGS sequence"/>
</dbReference>
<evidence type="ECO:0000313" key="2">
    <source>
        <dbReference type="EMBL" id="OMO84749.1"/>
    </source>
</evidence>
<dbReference type="InterPro" id="IPR017451">
    <property type="entry name" value="F-box-assoc_interact_dom"/>
</dbReference>
<dbReference type="InterPro" id="IPR001810">
    <property type="entry name" value="F-box_dom"/>
</dbReference>
<dbReference type="AlphaFoldDB" id="A0A1R3IQ77"/>
<keyword evidence="3" id="KW-1185">Reference proteome</keyword>
<name>A0A1R3IQ77_9ROSI</name>
<dbReference type="STRING" id="93759.A0A1R3IQ77"/>
<dbReference type="SUPFAM" id="SSF81383">
    <property type="entry name" value="F-box domain"/>
    <property type="match status" value="1"/>
</dbReference>
<dbReference type="Pfam" id="PF07734">
    <property type="entry name" value="FBA_1"/>
    <property type="match status" value="1"/>
</dbReference>
<feature type="domain" description="F-box" evidence="1">
    <location>
        <begin position="1"/>
        <end position="43"/>
    </location>
</feature>
<dbReference type="SMART" id="SM00256">
    <property type="entry name" value="FBOX"/>
    <property type="match status" value="1"/>
</dbReference>
<dbReference type="Pfam" id="PF00646">
    <property type="entry name" value="F-box"/>
    <property type="match status" value="1"/>
</dbReference>
<evidence type="ECO:0000259" key="1">
    <source>
        <dbReference type="PROSITE" id="PS50181"/>
    </source>
</evidence>
<dbReference type="InterPro" id="IPR006527">
    <property type="entry name" value="F-box-assoc_dom_typ1"/>
</dbReference>
<dbReference type="PROSITE" id="PS50181">
    <property type="entry name" value="FBOX"/>
    <property type="match status" value="1"/>
</dbReference>